<name>A0A5B1LMS8_9ACTN</name>
<dbReference type="AlphaFoldDB" id="A0A5B1LMS8"/>
<organism evidence="1 2">
    <name type="scientific">Nocardioides humilatus</name>
    <dbReference type="NCBI Taxonomy" id="2607660"/>
    <lineage>
        <taxon>Bacteria</taxon>
        <taxon>Bacillati</taxon>
        <taxon>Actinomycetota</taxon>
        <taxon>Actinomycetes</taxon>
        <taxon>Propionibacteriales</taxon>
        <taxon>Nocardioidaceae</taxon>
        <taxon>Nocardioides</taxon>
    </lineage>
</organism>
<accession>A0A5B1LMS8</accession>
<sequence>MPAPSKLAQQLLDAQVAFHLNQLRGDLLTDNAATIADEIIDAVGKHQIADLVDRELAKDVIGRVLTTVPRSPAVAGVIDLVLDVVQAGPEQPYPLGELVDRDRVAELVDALLALSPVLDRALTQLADSPLIGTVATRFMGRIVGEVLQANKAVADKVPGLGTLMSFGTSAASKVVGAADRQFEGILGDTVGKSGAFAVKRLSRIITETMQDPTTRDAILQAWDVVAAEPVSGLDRHVSREEIGEVVDAVHELAAAALESEHARVLAGVLVDAFFDHFGGYTGAELLEQLEIDKADLRDDVVKAAPGIIGLLDESGDLERILRARLEPFYSSAEVAALLG</sequence>
<evidence type="ECO:0000313" key="1">
    <source>
        <dbReference type="EMBL" id="KAA1420947.1"/>
    </source>
</evidence>
<reference evidence="1 2" key="2">
    <citation type="submission" date="2019-09" db="EMBL/GenBank/DDBJ databases">
        <authorList>
            <person name="Jin C."/>
        </authorList>
    </citation>
    <scope>NUCLEOTIDE SEQUENCE [LARGE SCALE GENOMIC DNA]</scope>
    <source>
        <strain evidence="1 2">BN130099</strain>
    </source>
</reference>
<comment type="caution">
    <text evidence="1">The sequence shown here is derived from an EMBL/GenBank/DDBJ whole genome shotgun (WGS) entry which is preliminary data.</text>
</comment>
<keyword evidence="2" id="KW-1185">Reference proteome</keyword>
<dbReference type="RefSeq" id="WP_149726407.1">
    <property type="nucleotide sequence ID" value="NZ_VUJV01000001.1"/>
</dbReference>
<dbReference type="Proteomes" id="UP000325003">
    <property type="component" value="Unassembled WGS sequence"/>
</dbReference>
<dbReference type="EMBL" id="VUJV01000001">
    <property type="protein sequence ID" value="KAA1420947.1"/>
    <property type="molecule type" value="Genomic_DNA"/>
</dbReference>
<reference evidence="1 2" key="1">
    <citation type="submission" date="2019-09" db="EMBL/GenBank/DDBJ databases">
        <title>Nocardioides panacisoli sp. nov., isolated from the soil of a ginseng field.</title>
        <authorList>
            <person name="Cho C."/>
        </authorList>
    </citation>
    <scope>NUCLEOTIDE SEQUENCE [LARGE SCALE GENOMIC DNA]</scope>
    <source>
        <strain evidence="1 2">BN130099</strain>
    </source>
</reference>
<proteinExistence type="predicted"/>
<gene>
    <name evidence="1" type="ORF">F0U44_00975</name>
</gene>
<evidence type="ECO:0000313" key="2">
    <source>
        <dbReference type="Proteomes" id="UP000325003"/>
    </source>
</evidence>
<protein>
    <submittedName>
        <fullName evidence="1">Uncharacterized protein</fullName>
    </submittedName>
</protein>